<evidence type="ECO:0000313" key="2">
    <source>
        <dbReference type="EMBL" id="MFA4803659.1"/>
    </source>
</evidence>
<keyword evidence="1" id="KW-0812">Transmembrane</keyword>
<gene>
    <name evidence="2" type="ORF">P8X34_02700</name>
</gene>
<feature type="transmembrane region" description="Helical" evidence="1">
    <location>
        <begin position="6"/>
        <end position="24"/>
    </location>
</feature>
<evidence type="ECO:0000313" key="3">
    <source>
        <dbReference type="Proteomes" id="UP001571980"/>
    </source>
</evidence>
<sequence>MWEILLLVSIIASPLFVMIEGRRARKLEKQKRFIRIERAVFIGLFIMLALFMLTGVLGFFDFVSRFKEPVDKIVLFSPAMISVITSIVIADIMREEVESRQNEPPKAFLLASGVVFLLALAFVIIPTQGKTIFVTKGAVEHLERG</sequence>
<keyword evidence="1" id="KW-0472">Membrane</keyword>
<dbReference type="RefSeq" id="WP_372823234.1">
    <property type="nucleotide sequence ID" value="NZ_JARRIF010000001.1"/>
</dbReference>
<name>A0ABV4T1D6_9EURY</name>
<keyword evidence="1" id="KW-1133">Transmembrane helix</keyword>
<keyword evidence="3" id="KW-1185">Reference proteome</keyword>
<protein>
    <recommendedName>
        <fullName evidence="4">DUF1616 domain-containing protein</fullName>
    </recommendedName>
</protein>
<feature type="transmembrane region" description="Helical" evidence="1">
    <location>
        <begin position="105"/>
        <end position="125"/>
    </location>
</feature>
<organism evidence="2 3">
    <name type="scientific">Pyrococcus kukulkanii</name>
    <dbReference type="NCBI Taxonomy" id="1609559"/>
    <lineage>
        <taxon>Archaea</taxon>
        <taxon>Methanobacteriati</taxon>
        <taxon>Methanobacteriota</taxon>
        <taxon>Thermococci</taxon>
        <taxon>Thermococcales</taxon>
        <taxon>Thermococcaceae</taxon>
        <taxon>Pyrococcus</taxon>
    </lineage>
</organism>
<evidence type="ECO:0000256" key="1">
    <source>
        <dbReference type="SAM" id="Phobius"/>
    </source>
</evidence>
<feature type="transmembrane region" description="Helical" evidence="1">
    <location>
        <begin position="36"/>
        <end position="60"/>
    </location>
</feature>
<dbReference type="Proteomes" id="UP001571980">
    <property type="component" value="Unassembled WGS sequence"/>
</dbReference>
<evidence type="ECO:0008006" key="4">
    <source>
        <dbReference type="Google" id="ProtNLM"/>
    </source>
</evidence>
<proteinExistence type="predicted"/>
<feature type="transmembrane region" description="Helical" evidence="1">
    <location>
        <begin position="72"/>
        <end position="93"/>
    </location>
</feature>
<comment type="caution">
    <text evidence="2">The sequence shown here is derived from an EMBL/GenBank/DDBJ whole genome shotgun (WGS) entry which is preliminary data.</text>
</comment>
<accession>A0ABV4T1D6</accession>
<dbReference type="EMBL" id="JARRIG010000001">
    <property type="protein sequence ID" value="MFA4803659.1"/>
    <property type="molecule type" value="Genomic_DNA"/>
</dbReference>
<reference evidence="2 3" key="1">
    <citation type="submission" date="2023-03" db="EMBL/GenBank/DDBJ databases">
        <title>Speciation in Pyrococcus: adaptation to high temperature as a mechanism.</title>
        <authorList>
            <person name="Gu J."/>
        </authorList>
    </citation>
    <scope>NUCLEOTIDE SEQUENCE [LARGE SCALE GENOMIC DNA]</scope>
    <source>
        <strain evidence="2 3">LMOA34</strain>
    </source>
</reference>